<evidence type="ECO:0000313" key="1">
    <source>
        <dbReference type="EMBL" id="CAI6362788.1"/>
    </source>
</evidence>
<sequence length="171" mass="18686">MKIQFNYVVSATVAFVFIVTSTNAKNVPQYAVPKNQSSPAKPSTRMLSSKTILLITPAVSDTMVASVNTIETTTIKVFVPVKNTMATTTVKGTNKNATSKKSIAGKAASQAVKIANVEKVTENQTDENRIMIRRYTDTNQQTAIIKPGNRKCKEGFIKTSSGYCKPIFRDE</sequence>
<organism evidence="1 2">
    <name type="scientific">Macrosiphum euphorbiae</name>
    <name type="common">potato aphid</name>
    <dbReference type="NCBI Taxonomy" id="13131"/>
    <lineage>
        <taxon>Eukaryota</taxon>
        <taxon>Metazoa</taxon>
        <taxon>Ecdysozoa</taxon>
        <taxon>Arthropoda</taxon>
        <taxon>Hexapoda</taxon>
        <taxon>Insecta</taxon>
        <taxon>Pterygota</taxon>
        <taxon>Neoptera</taxon>
        <taxon>Paraneoptera</taxon>
        <taxon>Hemiptera</taxon>
        <taxon>Sternorrhyncha</taxon>
        <taxon>Aphidomorpha</taxon>
        <taxon>Aphidoidea</taxon>
        <taxon>Aphididae</taxon>
        <taxon>Macrosiphini</taxon>
        <taxon>Macrosiphum</taxon>
    </lineage>
</organism>
<protein>
    <submittedName>
        <fullName evidence="1">Uncharacterized protein</fullName>
    </submittedName>
</protein>
<dbReference type="AlphaFoldDB" id="A0AAV0X4A2"/>
<comment type="caution">
    <text evidence="1">The sequence shown here is derived from an EMBL/GenBank/DDBJ whole genome shotgun (WGS) entry which is preliminary data.</text>
</comment>
<gene>
    <name evidence="1" type="ORF">MEUPH1_LOCUS17824</name>
</gene>
<reference evidence="1 2" key="1">
    <citation type="submission" date="2023-01" db="EMBL/GenBank/DDBJ databases">
        <authorList>
            <person name="Whitehead M."/>
        </authorList>
    </citation>
    <scope>NUCLEOTIDE SEQUENCE [LARGE SCALE GENOMIC DNA]</scope>
</reference>
<dbReference type="Proteomes" id="UP001160148">
    <property type="component" value="Unassembled WGS sequence"/>
</dbReference>
<evidence type="ECO:0000313" key="2">
    <source>
        <dbReference type="Proteomes" id="UP001160148"/>
    </source>
</evidence>
<keyword evidence="2" id="KW-1185">Reference proteome</keyword>
<proteinExistence type="predicted"/>
<name>A0AAV0X4A2_9HEMI</name>
<accession>A0AAV0X4A2</accession>
<dbReference type="EMBL" id="CARXXK010000003">
    <property type="protein sequence ID" value="CAI6362788.1"/>
    <property type="molecule type" value="Genomic_DNA"/>
</dbReference>